<comment type="caution">
    <text evidence="2">The sequence shown here is derived from an EMBL/GenBank/DDBJ whole genome shotgun (WGS) entry which is preliminary data.</text>
</comment>
<dbReference type="Proteomes" id="UP000602442">
    <property type="component" value="Unassembled WGS sequence"/>
</dbReference>
<gene>
    <name evidence="2" type="ORF">I5L03_06985</name>
</gene>
<keyword evidence="1" id="KW-0812">Transmembrane</keyword>
<evidence type="ECO:0000313" key="2">
    <source>
        <dbReference type="EMBL" id="MBH5322328.1"/>
    </source>
</evidence>
<dbReference type="RefSeq" id="WP_234035129.1">
    <property type="nucleotide sequence ID" value="NZ_CAWPTA010000007.1"/>
</dbReference>
<reference evidence="2 3" key="1">
    <citation type="submission" date="2020-11" db="EMBL/GenBank/DDBJ databases">
        <title>Erythrobacter sediminis sp. nov., a marine bacterium from a tidal flat of Garorim Bay.</title>
        <authorList>
            <person name="Kim D."/>
            <person name="Yoo Y."/>
            <person name="Kim J.-J."/>
        </authorList>
    </citation>
    <scope>NUCLEOTIDE SEQUENCE [LARGE SCALE GENOMIC DNA]</scope>
    <source>
        <strain evidence="2 3">JGD-13</strain>
    </source>
</reference>
<keyword evidence="1" id="KW-1133">Transmembrane helix</keyword>
<feature type="transmembrane region" description="Helical" evidence="1">
    <location>
        <begin position="20"/>
        <end position="41"/>
    </location>
</feature>
<accession>A0ABS0N2Z0</accession>
<organism evidence="2 3">
    <name type="scientific">Aurantiacibacter sediminis</name>
    <dbReference type="NCBI Taxonomy" id="2793064"/>
    <lineage>
        <taxon>Bacteria</taxon>
        <taxon>Pseudomonadati</taxon>
        <taxon>Pseudomonadota</taxon>
        <taxon>Alphaproteobacteria</taxon>
        <taxon>Sphingomonadales</taxon>
        <taxon>Erythrobacteraceae</taxon>
        <taxon>Aurantiacibacter</taxon>
    </lineage>
</organism>
<evidence type="ECO:0000313" key="3">
    <source>
        <dbReference type="Proteomes" id="UP000602442"/>
    </source>
</evidence>
<dbReference type="InterPro" id="IPR021730">
    <property type="entry name" value="YdbH"/>
</dbReference>
<name>A0ABS0N2Z0_9SPHN</name>
<sequence>MAQQTAVEDGSRTTGRKRHALSIAIRIFAISIVVMIAIAWLQRETIADNFIADALAENDTPATYEIERISPQQQVLTNIVIGDPDSPDLTIERLVLDITPRWGFPEVTRATLVRPRAFGSYREGELTFGALDPYVFSEEEEGGAAFPDLELFIEDGRALFDSDFGRIGLSLDGGGHLRGGFNAEVAAVGEEIALGGCAVDAPTLYGALSIKSEQPQFAGPLRFDALECSQNDLALQDGAVQLDVFAHRNFVDFEGDFDARLAGVTYTGVTAGAIGGEGRFSWRDGRLDALYDMSMADVASGAGGVRQLTVEGRLRAVDQFARVDVEGDVSGEGLVLGRDLDGALVDARAASEGTLAAPLIAQIRSALLRELLGSELAANFEVRKLGERTSVIVPEARLRGGSGATLLALSRVQLGMGESATPSFSGNFQTGGPGLPLISGRMEQGQGGALELRLAMREYAAGDSRVAIPRLAVLQDRAGRIDIQGEVVASGALPGGTAQGLRLPLDGTIDQSGAIALWNGCRDIAFDRLAISNITLSNQSLTLCPPRGRSILRYGDEGLRIAAGVSSLDLRGKLTGTPIRLRSGAVGMAYPGALAASDLDILLGPPDNGQRFTISDMRADLSGDSIGGEFAGADVFLGPVPLDIFGANGSWSYTDNGLLLTNARFMVEDRTEAERFEPLLADGAELTLFDNRITATGNLRHPESMVMVSRVLLEHNLTDSSGNAHLSLAGLTFSENFQPTDLSRLALGVVANVRGTIFPSARINWDKDGVTSTGEFSSRDLDFAAPFGPVEGASGRVVFTDLLGMTTAADQRIQLASINPGIEIYEGEIGFQLIDDERLLITGGEWPFMGGTLSMRPTEMNIGVEEFRTYIMDIDGLQAARFIERMELSNLAATGTFDGTIPIVFDPDGNGQLVSGELVARPPGGNLSYIGELTYENMGFFANYAFQTLRDLQYDSMAIDMNGPLTGELVTQVRFEGIRQGPTAERNFVSRAIADLPIELRINIRAPFYQLMTSVRSLYDPAAVRDPRDLGLIDGDGDPSPEEPDGRITIDELLNEPEPDIQPPESEAMP</sequence>
<protein>
    <submittedName>
        <fullName evidence="2">YdbH domain-containing protein</fullName>
    </submittedName>
</protein>
<proteinExistence type="predicted"/>
<keyword evidence="1" id="KW-0472">Membrane</keyword>
<dbReference type="Pfam" id="PF11739">
    <property type="entry name" value="YdbH-like"/>
    <property type="match status" value="1"/>
</dbReference>
<keyword evidence="3" id="KW-1185">Reference proteome</keyword>
<evidence type="ECO:0000256" key="1">
    <source>
        <dbReference type="SAM" id="Phobius"/>
    </source>
</evidence>
<dbReference type="EMBL" id="JAEANY010000002">
    <property type="protein sequence ID" value="MBH5322328.1"/>
    <property type="molecule type" value="Genomic_DNA"/>
</dbReference>